<feature type="compositionally biased region" description="Pro residues" evidence="1">
    <location>
        <begin position="16"/>
        <end position="26"/>
    </location>
</feature>
<organism evidence="2 3">
    <name type="scientific">Pandoravirus dulcis</name>
    <dbReference type="NCBI Taxonomy" id="1349409"/>
    <lineage>
        <taxon>Viruses</taxon>
        <taxon>Pandoravirus</taxon>
    </lineage>
</organism>
<feature type="compositionally biased region" description="Low complexity" evidence="1">
    <location>
        <begin position="80"/>
        <end position="107"/>
    </location>
</feature>
<feature type="compositionally biased region" description="Low complexity" evidence="1">
    <location>
        <begin position="1"/>
        <end position="15"/>
    </location>
</feature>
<name>S4VPI1_9VIRU</name>
<dbReference type="SUPFAM" id="SSF52833">
    <property type="entry name" value="Thioredoxin-like"/>
    <property type="match status" value="1"/>
</dbReference>
<evidence type="ECO:0000313" key="3">
    <source>
        <dbReference type="Proteomes" id="UP000201566"/>
    </source>
</evidence>
<dbReference type="RefSeq" id="YP_008318846.1">
    <property type="nucleotide sequence ID" value="NC_021858.1"/>
</dbReference>
<dbReference type="GeneID" id="16512167"/>
<dbReference type="EMBL" id="KC977570">
    <property type="protein sequence ID" value="AGO82177.1"/>
    <property type="molecule type" value="Genomic_DNA"/>
</dbReference>
<protein>
    <recommendedName>
        <fullName evidence="4">Thioredoxin domain-containing protein</fullName>
    </recommendedName>
</protein>
<dbReference type="KEGG" id="vg:16512167"/>
<sequence length="252" mass="25554">MPIVVVTPARAAPPRAANPPPTPRPTIVPRGIPSTYKGPTTRVAPAPVQIASAALPQRPPRSHATPVSVGASPHAPAIEPAAGSATTTPVAPTSSSPTTPADSGTATKGANYDTATRQATLGALVVHADWSEACSEFVPRALAALTAHPALTGGALAVHVDAEPCLCARYAVKGVPCVIFRARPLGPSWRLRGAARPFEIPRTRITGACSKTVLAARIDAAVAAFCRIVPPVVDPAVAVVASTTPADQVVSD</sequence>
<evidence type="ECO:0000313" key="2">
    <source>
        <dbReference type="EMBL" id="AGO82177.1"/>
    </source>
</evidence>
<evidence type="ECO:0008006" key="4">
    <source>
        <dbReference type="Google" id="ProtNLM"/>
    </source>
</evidence>
<evidence type="ECO:0000256" key="1">
    <source>
        <dbReference type="SAM" id="MobiDB-lite"/>
    </source>
</evidence>
<dbReference type="Proteomes" id="UP000201566">
    <property type="component" value="Segment"/>
</dbReference>
<proteinExistence type="predicted"/>
<feature type="region of interest" description="Disordered" evidence="1">
    <location>
        <begin position="1"/>
        <end position="110"/>
    </location>
</feature>
<reference evidence="2 3" key="1">
    <citation type="journal article" date="2013" name="Science">
        <title>Pandoraviruses: amoeba viruses with genomes up to 2.5 Mb reaching that of parasitic eukaryotes.</title>
        <authorList>
            <person name="Philippe N."/>
            <person name="Legendre M."/>
            <person name="Doutre G."/>
            <person name="Coute Y."/>
            <person name="Poirot O."/>
            <person name="Lescot M."/>
            <person name="Arslan D."/>
            <person name="Seltzer V."/>
            <person name="Bertaux L."/>
            <person name="Bruley C."/>
            <person name="Garin J."/>
            <person name="Claverie J.M."/>
            <person name="Abergel C."/>
        </authorList>
    </citation>
    <scope>NUCLEOTIDE SEQUENCE [LARGE SCALE GENOMIC DNA]</scope>
    <source>
        <strain evidence="2">Melbourne</strain>
    </source>
</reference>
<gene>
    <name evidence="2" type="ORF">pdul_cds_228</name>
</gene>
<dbReference type="InterPro" id="IPR036249">
    <property type="entry name" value="Thioredoxin-like_sf"/>
</dbReference>
<accession>S4VPI1</accession>